<accession>A0A9P6FR77</accession>
<dbReference type="EMBL" id="JAABOA010002389">
    <property type="protein sequence ID" value="KAF9579929.1"/>
    <property type="molecule type" value="Genomic_DNA"/>
</dbReference>
<comment type="caution">
    <text evidence="5">The sequence shown here is derived from an EMBL/GenBank/DDBJ whole genome shotgun (WGS) entry which is preliminary data.</text>
</comment>
<dbReference type="AlphaFoldDB" id="A0A9P6FR77"/>
<dbReference type="InterPro" id="IPR051350">
    <property type="entry name" value="WD_repeat-ST_regulator"/>
</dbReference>
<dbReference type="Pfam" id="PF21889">
    <property type="entry name" value="TPR1-like_2nd"/>
    <property type="match status" value="1"/>
</dbReference>
<dbReference type="Pfam" id="PF23627">
    <property type="entry name" value="LisH_WDR26"/>
    <property type="match status" value="1"/>
</dbReference>
<protein>
    <recommendedName>
        <fullName evidence="4">CTLH domain-containing protein</fullName>
    </recommendedName>
</protein>
<feature type="repeat" description="WD" evidence="3">
    <location>
        <begin position="265"/>
        <end position="306"/>
    </location>
</feature>
<dbReference type="PRINTS" id="PR00320">
    <property type="entry name" value="GPROTEINBRPT"/>
</dbReference>
<keyword evidence="1 3" id="KW-0853">WD repeat</keyword>
<evidence type="ECO:0000256" key="3">
    <source>
        <dbReference type="PROSITE-ProRule" id="PRU00221"/>
    </source>
</evidence>
<dbReference type="SMART" id="SM00668">
    <property type="entry name" value="CTLH"/>
    <property type="match status" value="1"/>
</dbReference>
<dbReference type="InterPro" id="IPR006595">
    <property type="entry name" value="CTLH_C"/>
</dbReference>
<feature type="non-terminal residue" evidence="5">
    <location>
        <position position="1"/>
    </location>
</feature>
<dbReference type="PANTHER" id="PTHR22838">
    <property type="entry name" value="WD REPEAT PROTEIN 26-RELATED"/>
    <property type="match status" value="1"/>
</dbReference>
<dbReference type="PROSITE" id="PS50294">
    <property type="entry name" value="WD_REPEATS_REGION"/>
    <property type="match status" value="3"/>
</dbReference>
<dbReference type="InterPro" id="IPR001680">
    <property type="entry name" value="WD40_rpt"/>
</dbReference>
<evidence type="ECO:0000313" key="5">
    <source>
        <dbReference type="EMBL" id="KAF9579929.1"/>
    </source>
</evidence>
<dbReference type="InterPro" id="IPR020472">
    <property type="entry name" value="WD40_PAC1"/>
</dbReference>
<evidence type="ECO:0000313" key="6">
    <source>
        <dbReference type="Proteomes" id="UP000780801"/>
    </source>
</evidence>
<evidence type="ECO:0000256" key="2">
    <source>
        <dbReference type="ARBA" id="ARBA00022737"/>
    </source>
</evidence>
<dbReference type="PROSITE" id="PS50896">
    <property type="entry name" value="LISH"/>
    <property type="match status" value="1"/>
</dbReference>
<dbReference type="SMART" id="SM00320">
    <property type="entry name" value="WD40"/>
    <property type="match status" value="6"/>
</dbReference>
<dbReference type="InterPro" id="IPR006594">
    <property type="entry name" value="LisH"/>
</dbReference>
<dbReference type="SUPFAM" id="SSF50978">
    <property type="entry name" value="WD40 repeat-like"/>
    <property type="match status" value="1"/>
</dbReference>
<dbReference type="PROSITE" id="PS00678">
    <property type="entry name" value="WD_REPEATS_1"/>
    <property type="match status" value="1"/>
</dbReference>
<dbReference type="OrthoDB" id="972532at2759"/>
<dbReference type="PANTHER" id="PTHR22838:SF0">
    <property type="entry name" value="WD REPEAT-CONTAINING PROTEIN 26"/>
    <property type="match status" value="1"/>
</dbReference>
<feature type="domain" description="CTLH" evidence="4">
    <location>
        <begin position="55"/>
        <end position="112"/>
    </location>
</feature>
<dbReference type="InterPro" id="IPR036322">
    <property type="entry name" value="WD40_repeat_dom_sf"/>
</dbReference>
<dbReference type="CDD" id="cd00200">
    <property type="entry name" value="WD40"/>
    <property type="match status" value="1"/>
</dbReference>
<dbReference type="Gene3D" id="2.130.10.10">
    <property type="entry name" value="YVTN repeat-like/Quinoprotein amine dehydrogenase"/>
    <property type="match status" value="2"/>
</dbReference>
<proteinExistence type="predicted"/>
<sequence length="509" mass="57468">MTTASDKQDEGDEMALTPLGFNRCELVRIMVQSLQSLGYRQAAQSLVTESGFQLESAAVIRFRECVLAGNWDEVEKLTEQLELDPVLRMPVVKFLIREQKFLELLEARKIKDALVVLRSELTPLNHNMERVHTLTSYMMTSSADDLRHRAQWDGVMGASRKGLLASLQTIMVPELRLEKLLQQAVEIQSKNCSYHDSRNATNSLYSDHHCNKTGIPSITRKILTAHEDEVWCIAFSHDGRYLASTSADNSIIIWSLETFEPMHTLQGHTNKVTCCAWSPDDTRLLTAGYDRTVKLWDVQNCALLSTFQRHTDVIGCLGWLPDNARFVSGSERQTFLMSTSGEAIHSWTFPVRDLAISPDGKTLIAIGGTIIRLINLQDLCEMRILEETNRIMAINLSLDGKYLLVNTTVQPTQQPVDRVIHLWNIAEGRIEQQYSGSKQGVYVIRSCFGGFNERFVACGSEDWKINIWHRQNGDLLQTLEGHTNSVTCVAWNPTNPTMLATASDDHTIR</sequence>
<dbReference type="InterPro" id="IPR054080">
    <property type="entry name" value="TPR1-like_2nd"/>
</dbReference>
<feature type="repeat" description="WD" evidence="3">
    <location>
        <begin position="479"/>
        <end position="509"/>
    </location>
</feature>
<reference evidence="5" key="1">
    <citation type="journal article" date="2020" name="Fungal Divers.">
        <title>Resolving the Mortierellaceae phylogeny through synthesis of multi-gene phylogenetics and phylogenomics.</title>
        <authorList>
            <person name="Vandepol N."/>
            <person name="Liber J."/>
            <person name="Desiro A."/>
            <person name="Na H."/>
            <person name="Kennedy M."/>
            <person name="Barry K."/>
            <person name="Grigoriev I.V."/>
            <person name="Miller A.N."/>
            <person name="O'Donnell K."/>
            <person name="Stajich J.E."/>
            <person name="Bonito G."/>
        </authorList>
    </citation>
    <scope>NUCLEOTIDE SEQUENCE</scope>
    <source>
        <strain evidence="5">KOD1015</strain>
    </source>
</reference>
<dbReference type="PROSITE" id="PS50082">
    <property type="entry name" value="WD_REPEATS_2"/>
    <property type="match status" value="3"/>
</dbReference>
<dbReference type="Proteomes" id="UP000780801">
    <property type="component" value="Unassembled WGS sequence"/>
</dbReference>
<evidence type="ECO:0000259" key="4">
    <source>
        <dbReference type="PROSITE" id="PS50897"/>
    </source>
</evidence>
<keyword evidence="6" id="KW-1185">Reference proteome</keyword>
<dbReference type="PROSITE" id="PS50897">
    <property type="entry name" value="CTLH"/>
    <property type="match status" value="1"/>
</dbReference>
<dbReference type="Pfam" id="PF00400">
    <property type="entry name" value="WD40"/>
    <property type="match status" value="4"/>
</dbReference>
<keyword evidence="2" id="KW-0677">Repeat</keyword>
<name>A0A9P6FR77_9FUNG</name>
<gene>
    <name evidence="5" type="ORF">BGW38_003604</name>
</gene>
<feature type="repeat" description="WD" evidence="3">
    <location>
        <begin position="223"/>
        <end position="264"/>
    </location>
</feature>
<dbReference type="InterPro" id="IPR015943">
    <property type="entry name" value="WD40/YVTN_repeat-like_dom_sf"/>
</dbReference>
<evidence type="ECO:0000256" key="1">
    <source>
        <dbReference type="ARBA" id="ARBA00022574"/>
    </source>
</evidence>
<dbReference type="InterPro" id="IPR019775">
    <property type="entry name" value="WD40_repeat_CS"/>
</dbReference>
<organism evidence="5 6">
    <name type="scientific">Lunasporangiospora selenospora</name>
    <dbReference type="NCBI Taxonomy" id="979761"/>
    <lineage>
        <taxon>Eukaryota</taxon>
        <taxon>Fungi</taxon>
        <taxon>Fungi incertae sedis</taxon>
        <taxon>Mucoromycota</taxon>
        <taxon>Mortierellomycotina</taxon>
        <taxon>Mortierellomycetes</taxon>
        <taxon>Mortierellales</taxon>
        <taxon>Mortierellaceae</taxon>
        <taxon>Lunasporangiospora</taxon>
    </lineage>
</organism>